<proteinExistence type="predicted"/>
<dbReference type="EMBL" id="BKCP01007182">
    <property type="protein sequence ID" value="GER45497.1"/>
    <property type="molecule type" value="Genomic_DNA"/>
</dbReference>
<accession>A0A5A7QM50</accession>
<keyword evidence="3" id="KW-1185">Reference proteome</keyword>
<dbReference type="Proteomes" id="UP000325081">
    <property type="component" value="Unassembled WGS sequence"/>
</dbReference>
<feature type="compositionally biased region" description="Polar residues" evidence="1">
    <location>
        <begin position="46"/>
        <end position="62"/>
    </location>
</feature>
<dbReference type="GO" id="GO:0008168">
    <property type="term" value="F:methyltransferase activity"/>
    <property type="evidence" value="ECO:0007669"/>
    <property type="project" value="UniProtKB-KW"/>
</dbReference>
<keyword evidence="2" id="KW-0808">Transferase</keyword>
<feature type="region of interest" description="Disordered" evidence="1">
    <location>
        <begin position="141"/>
        <end position="165"/>
    </location>
</feature>
<feature type="compositionally biased region" description="Basic residues" evidence="1">
    <location>
        <begin position="148"/>
        <end position="162"/>
    </location>
</feature>
<comment type="caution">
    <text evidence="2">The sequence shown here is derived from an EMBL/GenBank/DDBJ whole genome shotgun (WGS) entry which is preliminary data.</text>
</comment>
<organism evidence="2 3">
    <name type="scientific">Striga asiatica</name>
    <name type="common">Asiatic witchweed</name>
    <name type="synonym">Buchnera asiatica</name>
    <dbReference type="NCBI Taxonomy" id="4170"/>
    <lineage>
        <taxon>Eukaryota</taxon>
        <taxon>Viridiplantae</taxon>
        <taxon>Streptophyta</taxon>
        <taxon>Embryophyta</taxon>
        <taxon>Tracheophyta</taxon>
        <taxon>Spermatophyta</taxon>
        <taxon>Magnoliopsida</taxon>
        <taxon>eudicotyledons</taxon>
        <taxon>Gunneridae</taxon>
        <taxon>Pentapetalae</taxon>
        <taxon>asterids</taxon>
        <taxon>lamiids</taxon>
        <taxon>Lamiales</taxon>
        <taxon>Orobanchaceae</taxon>
        <taxon>Buchnereae</taxon>
        <taxon>Striga</taxon>
    </lineage>
</organism>
<dbReference type="AlphaFoldDB" id="A0A5A7QM50"/>
<evidence type="ECO:0000313" key="3">
    <source>
        <dbReference type="Proteomes" id="UP000325081"/>
    </source>
</evidence>
<protein>
    <submittedName>
        <fullName evidence="2">Ribosomal RNA large subunit methyltransferase F</fullName>
    </submittedName>
</protein>
<dbReference type="GO" id="GO:0032259">
    <property type="term" value="P:methylation"/>
    <property type="evidence" value="ECO:0007669"/>
    <property type="project" value="UniProtKB-KW"/>
</dbReference>
<keyword evidence="2" id="KW-0489">Methyltransferase</keyword>
<reference evidence="3" key="1">
    <citation type="journal article" date="2019" name="Curr. Biol.">
        <title>Genome Sequence of Striga asiatica Provides Insight into the Evolution of Plant Parasitism.</title>
        <authorList>
            <person name="Yoshida S."/>
            <person name="Kim S."/>
            <person name="Wafula E.K."/>
            <person name="Tanskanen J."/>
            <person name="Kim Y.M."/>
            <person name="Honaas L."/>
            <person name="Yang Z."/>
            <person name="Spallek T."/>
            <person name="Conn C.E."/>
            <person name="Ichihashi Y."/>
            <person name="Cheong K."/>
            <person name="Cui S."/>
            <person name="Der J.P."/>
            <person name="Gundlach H."/>
            <person name="Jiao Y."/>
            <person name="Hori C."/>
            <person name="Ishida J.K."/>
            <person name="Kasahara H."/>
            <person name="Kiba T."/>
            <person name="Kim M.S."/>
            <person name="Koo N."/>
            <person name="Laohavisit A."/>
            <person name="Lee Y.H."/>
            <person name="Lumba S."/>
            <person name="McCourt P."/>
            <person name="Mortimer J.C."/>
            <person name="Mutuku J.M."/>
            <person name="Nomura T."/>
            <person name="Sasaki-Sekimoto Y."/>
            <person name="Seto Y."/>
            <person name="Wang Y."/>
            <person name="Wakatake T."/>
            <person name="Sakakibara H."/>
            <person name="Demura T."/>
            <person name="Yamaguchi S."/>
            <person name="Yoneyama K."/>
            <person name="Manabe R.I."/>
            <person name="Nelson D.C."/>
            <person name="Schulman A.H."/>
            <person name="Timko M.P."/>
            <person name="dePamphilis C.W."/>
            <person name="Choi D."/>
            <person name="Shirasu K."/>
        </authorList>
    </citation>
    <scope>NUCLEOTIDE SEQUENCE [LARGE SCALE GENOMIC DNA]</scope>
    <source>
        <strain evidence="3">cv. UVA1</strain>
    </source>
</reference>
<gene>
    <name evidence="2" type="ORF">STAS_22449</name>
</gene>
<feature type="region of interest" description="Disordered" evidence="1">
    <location>
        <begin position="1"/>
        <end position="128"/>
    </location>
</feature>
<name>A0A5A7QM50_STRAF</name>
<evidence type="ECO:0000313" key="2">
    <source>
        <dbReference type="EMBL" id="GER45497.1"/>
    </source>
</evidence>
<sequence length="184" mass="19688">MRRNKTKCVEMRGSVSFGLPTRASLSWDRSKLRTLCGSTEGRSHKNTSTDSQPSGSPFSRPQSPTPEGGESRLEGKSLGSSSKVGGIGEGKEVALNNPSVQVSPKLVDRSEIEGSTTVPEPAPSMPPQHLTISELVEVDVQDEQPSKGGKKAQRGFVRKARTTKPIGEGMQVDSVVIKSRGDQM</sequence>
<evidence type="ECO:0000256" key="1">
    <source>
        <dbReference type="SAM" id="MobiDB-lite"/>
    </source>
</evidence>